<keyword evidence="5" id="KW-1185">Reference proteome</keyword>
<keyword evidence="4" id="KW-0346">Stress response</keyword>
<dbReference type="InterPro" id="IPR018181">
    <property type="entry name" value="Heat_shock_70_CS"/>
</dbReference>
<sequence length="610" mass="66739">MESMMSSYIVGIDLGTTNSVVAYTERPEDGAAEASDIRLFRIPQLVDAGVVEKRDMLPSFIFLPEAHDVGRGATALPWDAEPDAVVGEFARKRGGELPQRLISSAKSWLCNTMVDRKADNLPWKGPQEVSKMSAVTASAAILRHMRDAWNHEMAADDASLRLENQEIYLTVPASFDAVARELTVQAAALAGLAHVTLLEEPQAALYAWIESMGDDWRSKVKKGETLLVCDIGGGTSDFSLIGISEEDGELALERIAVGDHLLVGGDNMDLALAWYVKSKMDAKGQKLDDWQMRGLGHSIRSVKEKILAGGTNGPEPVTILGRGSGLIGGTLKSEMDEKEVDQVILEGFLPLCSVGDRPVQRRRSGLREMGLVYEQDPSISRHMAWFLARQGGDGWQNARIPDAVLFNGGIMKSASVRERILSVVDYFREEVGDDTPVREVEAGDYDLSVARGAAYYGLARLGRGIRIRGGLSRSYYVSVEAAMPAIPGMPAPMKALCVAPMGMEEGTEERVDSEEFVLYVGEPVAFDIMASSSRRDDGPGDVVESWSDGEMEDLTSIETTLEGEWGTAIPVQFEIRVTEIGTLEFWCVATEGDNRWKLEFNVRERDDAGH</sequence>
<name>A0A4U8YN67_9BACT</name>
<reference evidence="4 5" key="1">
    <citation type="submission" date="2019-03" db="EMBL/GenBank/DDBJ databases">
        <authorList>
            <person name="Nijsse B."/>
        </authorList>
    </citation>
    <scope>NUCLEOTIDE SEQUENCE [LARGE SCALE GENOMIC DNA]</scope>
    <source>
        <strain evidence="4">Desulfoluna butyratoxydans MSL71</strain>
    </source>
</reference>
<dbReference type="Gene3D" id="3.30.420.40">
    <property type="match status" value="2"/>
</dbReference>
<dbReference type="CDD" id="cd10170">
    <property type="entry name" value="ASKHA_NBD_HSP70"/>
    <property type="match status" value="1"/>
</dbReference>
<protein>
    <submittedName>
        <fullName evidence="4">Heat shock protein 70 family</fullName>
    </submittedName>
</protein>
<evidence type="ECO:0000256" key="2">
    <source>
        <dbReference type="ARBA" id="ARBA00022741"/>
    </source>
</evidence>
<dbReference type="PRINTS" id="PR00301">
    <property type="entry name" value="HEATSHOCK70"/>
</dbReference>
<dbReference type="Proteomes" id="UP000507962">
    <property type="component" value="Unassembled WGS sequence"/>
</dbReference>
<dbReference type="GO" id="GO:0140662">
    <property type="term" value="F:ATP-dependent protein folding chaperone"/>
    <property type="evidence" value="ECO:0007669"/>
    <property type="project" value="InterPro"/>
</dbReference>
<keyword evidence="2" id="KW-0547">Nucleotide-binding</keyword>
<dbReference type="InterPro" id="IPR043129">
    <property type="entry name" value="ATPase_NBD"/>
</dbReference>
<dbReference type="PROSITE" id="PS00297">
    <property type="entry name" value="HSP70_1"/>
    <property type="match status" value="1"/>
</dbReference>
<accession>A0A4U8YN67</accession>
<gene>
    <name evidence="4" type="ORF">MSL71_28480</name>
</gene>
<evidence type="ECO:0000313" key="5">
    <source>
        <dbReference type="Proteomes" id="UP000507962"/>
    </source>
</evidence>
<dbReference type="EMBL" id="CAADHO010000005">
    <property type="protein sequence ID" value="VFQ45191.1"/>
    <property type="molecule type" value="Genomic_DNA"/>
</dbReference>
<evidence type="ECO:0000313" key="4">
    <source>
        <dbReference type="EMBL" id="VFQ45191.1"/>
    </source>
</evidence>
<comment type="similarity">
    <text evidence="1">Belongs to the heat shock protein 70 family.</text>
</comment>
<dbReference type="GO" id="GO:0005524">
    <property type="term" value="F:ATP binding"/>
    <property type="evidence" value="ECO:0007669"/>
    <property type="project" value="UniProtKB-KW"/>
</dbReference>
<dbReference type="PANTHER" id="PTHR42749">
    <property type="entry name" value="CELL SHAPE-DETERMINING PROTEIN MREB"/>
    <property type="match status" value="1"/>
</dbReference>
<dbReference type="Pfam" id="PF00012">
    <property type="entry name" value="HSP70"/>
    <property type="match status" value="1"/>
</dbReference>
<proteinExistence type="inferred from homology"/>
<dbReference type="InterPro" id="IPR013126">
    <property type="entry name" value="Hsp_70_fam"/>
</dbReference>
<organism evidence="4 5">
    <name type="scientific">Desulfoluna butyratoxydans</name>
    <dbReference type="NCBI Taxonomy" id="231438"/>
    <lineage>
        <taxon>Bacteria</taxon>
        <taxon>Pseudomonadati</taxon>
        <taxon>Thermodesulfobacteriota</taxon>
        <taxon>Desulfobacteria</taxon>
        <taxon>Desulfobacterales</taxon>
        <taxon>Desulfolunaceae</taxon>
        <taxon>Desulfoluna</taxon>
    </lineage>
</organism>
<evidence type="ECO:0000256" key="1">
    <source>
        <dbReference type="ARBA" id="ARBA00007381"/>
    </source>
</evidence>
<dbReference type="AlphaFoldDB" id="A0A4U8YN67"/>
<dbReference type="PANTHER" id="PTHR42749:SF1">
    <property type="entry name" value="CELL SHAPE-DETERMINING PROTEIN MREB"/>
    <property type="match status" value="1"/>
</dbReference>
<dbReference type="SUPFAM" id="SSF53067">
    <property type="entry name" value="Actin-like ATPase domain"/>
    <property type="match status" value="2"/>
</dbReference>
<keyword evidence="3" id="KW-0067">ATP-binding</keyword>
<evidence type="ECO:0000256" key="3">
    <source>
        <dbReference type="ARBA" id="ARBA00022840"/>
    </source>
</evidence>